<evidence type="ECO:0000313" key="3">
    <source>
        <dbReference type="Proteomes" id="UP000008922"/>
    </source>
</evidence>
<sequence>MKKSLWSFGTREVVFAAIGAALYGVLSYATNILQIPGAGNVAIRPAVALPMFFGVAFGPIVGFISGLLGNVIGDLLSGYGFWPWWDLANGIMGFFPGLVYIGIKNFKDTSDILKAEGMVIVGVLVGIGIAAISELWVSGVDFATTISINFIPSVTTNLVNGLILVPILMVAYSAIQARSGR</sequence>
<dbReference type="HOGENOM" id="CLU_1446925_0_0_0"/>
<keyword evidence="1" id="KW-1133">Transmembrane helix</keyword>
<dbReference type="RefSeq" id="WP_013559973.1">
    <property type="nucleotide sequence ID" value="NC_014960.1"/>
</dbReference>
<keyword evidence="1" id="KW-0472">Membrane</keyword>
<dbReference type="Gene3D" id="1.10.1760.20">
    <property type="match status" value="1"/>
</dbReference>
<evidence type="ECO:0000256" key="1">
    <source>
        <dbReference type="SAM" id="Phobius"/>
    </source>
</evidence>
<proteinExistence type="predicted"/>
<gene>
    <name evidence="2" type="ordered locus">ANT_15630</name>
</gene>
<dbReference type="AlphaFoldDB" id="E8N577"/>
<dbReference type="InParanoid" id="E8N577"/>
<dbReference type="OrthoDB" id="4550662at2"/>
<dbReference type="GO" id="GO:0016020">
    <property type="term" value="C:membrane"/>
    <property type="evidence" value="ECO:0007669"/>
    <property type="project" value="InterPro"/>
</dbReference>
<dbReference type="Proteomes" id="UP000008922">
    <property type="component" value="Chromosome"/>
</dbReference>
<feature type="transmembrane region" description="Helical" evidence="1">
    <location>
        <begin position="47"/>
        <end position="72"/>
    </location>
</feature>
<feature type="transmembrane region" description="Helical" evidence="1">
    <location>
        <begin position="115"/>
        <end position="137"/>
    </location>
</feature>
<dbReference type="eggNOG" id="COG4720">
    <property type="taxonomic scope" value="Bacteria"/>
</dbReference>
<feature type="transmembrane region" description="Helical" evidence="1">
    <location>
        <begin position="13"/>
        <end position="35"/>
    </location>
</feature>
<dbReference type="Pfam" id="PF07155">
    <property type="entry name" value="ECF-ribofla_trS"/>
    <property type="match status" value="1"/>
</dbReference>
<reference evidence="2 3" key="1">
    <citation type="submission" date="2010-12" db="EMBL/GenBank/DDBJ databases">
        <title>Whole genome sequence of Anaerolinea thermophila UNI-1.</title>
        <authorList>
            <person name="Narita-Yamada S."/>
            <person name="Kishi E."/>
            <person name="Watanabe Y."/>
            <person name="Takasaki K."/>
            <person name="Ankai A."/>
            <person name="Oguchi A."/>
            <person name="Fukui S."/>
            <person name="Takahashi M."/>
            <person name="Yashiro I."/>
            <person name="Hosoyama A."/>
            <person name="Sekiguchi Y."/>
            <person name="Hanada S."/>
            <person name="Fujita N."/>
        </authorList>
    </citation>
    <scope>NUCLEOTIDE SEQUENCE [LARGE SCALE GENOMIC DNA]</scope>
    <source>
        <strain evidence="3">DSM 14523 / JCM 11388 / NBRC 100420 / UNI-1</strain>
    </source>
</reference>
<evidence type="ECO:0000313" key="2">
    <source>
        <dbReference type="EMBL" id="BAJ63591.1"/>
    </source>
</evidence>
<dbReference type="PANTHER" id="PTHR37815:SF3">
    <property type="entry name" value="UPF0397 PROTEIN SPR0429"/>
    <property type="match status" value="1"/>
</dbReference>
<keyword evidence="1" id="KW-0812">Transmembrane</keyword>
<feature type="transmembrane region" description="Helical" evidence="1">
    <location>
        <begin position="157"/>
        <end position="175"/>
    </location>
</feature>
<protein>
    <submittedName>
        <fullName evidence="2">Hypothetical membrane protein</fullName>
    </submittedName>
</protein>
<dbReference type="KEGG" id="atm:ANT_15630"/>
<dbReference type="InterPro" id="IPR009825">
    <property type="entry name" value="ECF_substrate-spec-like"/>
</dbReference>
<organism evidence="2 3">
    <name type="scientific">Anaerolinea thermophila (strain DSM 14523 / JCM 11388 / NBRC 100420 / UNI-1)</name>
    <dbReference type="NCBI Taxonomy" id="926569"/>
    <lineage>
        <taxon>Bacteria</taxon>
        <taxon>Bacillati</taxon>
        <taxon>Chloroflexota</taxon>
        <taxon>Anaerolineae</taxon>
        <taxon>Anaerolineales</taxon>
        <taxon>Anaerolineaceae</taxon>
        <taxon>Anaerolinea</taxon>
    </lineage>
</organism>
<dbReference type="EMBL" id="AP012029">
    <property type="protein sequence ID" value="BAJ63591.1"/>
    <property type="molecule type" value="Genomic_DNA"/>
</dbReference>
<accession>E8N577</accession>
<name>E8N577_ANATU</name>
<keyword evidence="3" id="KW-1185">Reference proteome</keyword>
<dbReference type="PANTHER" id="PTHR37815">
    <property type="entry name" value="UPF0397 PROTEIN BC_2624-RELATED"/>
    <property type="match status" value="1"/>
</dbReference>
<dbReference type="STRING" id="926569.ANT_15630"/>
<feature type="transmembrane region" description="Helical" evidence="1">
    <location>
        <begin position="84"/>
        <end position="103"/>
    </location>
</feature>